<proteinExistence type="predicted"/>
<dbReference type="Proteomes" id="UP001633002">
    <property type="component" value="Unassembled WGS sequence"/>
</dbReference>
<sequence>MVLLPQDSSGPSALLKGGMLDFWNEVDQTWDMVDLYLPTDSMELTWGRVLELFKEFREQDRQKLSELKILQQELGELWEKIVEGGSEEDWEEYHCLQRRVQDGELLEASIAREDRQERNKVIGLIDKQTDEEDNKKVADIPEMKEVLDTLRRMARKKSPGEENNPVEVLVESWDWMGDKCLLLLQTIWTQRRLAQGDKGAIIKLLPKNEEKFLLKNWRPISLLRIVYKLMGKIQAHRLNEIIPKLVDEEQTGFITYDSGATI</sequence>
<reference evidence="1 2" key="1">
    <citation type="submission" date="2024-09" db="EMBL/GenBank/DDBJ databases">
        <title>Chromosome-scale assembly of Riccia sorocarpa.</title>
        <authorList>
            <person name="Paukszto L."/>
        </authorList>
    </citation>
    <scope>NUCLEOTIDE SEQUENCE [LARGE SCALE GENOMIC DNA]</scope>
    <source>
        <strain evidence="1">LP-2024</strain>
        <tissue evidence="1">Aerial parts of the thallus</tissue>
    </source>
</reference>
<organism evidence="1 2">
    <name type="scientific">Riccia sorocarpa</name>
    <dbReference type="NCBI Taxonomy" id="122646"/>
    <lineage>
        <taxon>Eukaryota</taxon>
        <taxon>Viridiplantae</taxon>
        <taxon>Streptophyta</taxon>
        <taxon>Embryophyta</taxon>
        <taxon>Marchantiophyta</taxon>
        <taxon>Marchantiopsida</taxon>
        <taxon>Marchantiidae</taxon>
        <taxon>Marchantiales</taxon>
        <taxon>Ricciaceae</taxon>
        <taxon>Riccia</taxon>
    </lineage>
</organism>
<accession>A0ABD3HHP7</accession>
<gene>
    <name evidence="1" type="ORF">R1sor_016278</name>
</gene>
<evidence type="ECO:0008006" key="3">
    <source>
        <dbReference type="Google" id="ProtNLM"/>
    </source>
</evidence>
<dbReference type="AlphaFoldDB" id="A0ABD3HHP7"/>
<comment type="caution">
    <text evidence="1">The sequence shown here is derived from an EMBL/GenBank/DDBJ whole genome shotgun (WGS) entry which is preliminary data.</text>
</comment>
<dbReference type="EMBL" id="JBJQOH010000004">
    <property type="protein sequence ID" value="KAL3689969.1"/>
    <property type="molecule type" value="Genomic_DNA"/>
</dbReference>
<protein>
    <recommendedName>
        <fullName evidence="3">Reverse transcriptase domain-containing protein</fullName>
    </recommendedName>
</protein>
<dbReference type="PANTHER" id="PTHR19446">
    <property type="entry name" value="REVERSE TRANSCRIPTASES"/>
    <property type="match status" value="1"/>
</dbReference>
<keyword evidence="2" id="KW-1185">Reference proteome</keyword>
<evidence type="ECO:0000313" key="1">
    <source>
        <dbReference type="EMBL" id="KAL3689969.1"/>
    </source>
</evidence>
<evidence type="ECO:0000313" key="2">
    <source>
        <dbReference type="Proteomes" id="UP001633002"/>
    </source>
</evidence>
<name>A0ABD3HHP7_9MARC</name>